<accession>A6G8Y6</accession>
<name>A6G8Y6_9BACT</name>
<feature type="domain" description="HTH lysR-type" evidence="5">
    <location>
        <begin position="1"/>
        <end position="58"/>
    </location>
</feature>
<evidence type="ECO:0000259" key="5">
    <source>
        <dbReference type="PROSITE" id="PS50931"/>
    </source>
</evidence>
<comment type="similarity">
    <text evidence="1">Belongs to the LysR transcriptional regulatory family.</text>
</comment>
<evidence type="ECO:0000313" key="7">
    <source>
        <dbReference type="Proteomes" id="UP000005801"/>
    </source>
</evidence>
<evidence type="ECO:0000256" key="2">
    <source>
        <dbReference type="ARBA" id="ARBA00023015"/>
    </source>
</evidence>
<keyword evidence="3" id="KW-0238">DNA-binding</keyword>
<dbReference type="OrthoDB" id="5338251at2"/>
<dbReference type="EMBL" id="ABCS01000042">
    <property type="protein sequence ID" value="EDM77672.1"/>
    <property type="molecule type" value="Genomic_DNA"/>
</dbReference>
<dbReference type="GO" id="GO:0043565">
    <property type="term" value="F:sequence-specific DNA binding"/>
    <property type="evidence" value="ECO:0007669"/>
    <property type="project" value="TreeGrafter"/>
</dbReference>
<dbReference type="STRING" id="391625.PPSIR1_14005"/>
<dbReference type="GO" id="GO:0006351">
    <property type="term" value="P:DNA-templated transcription"/>
    <property type="evidence" value="ECO:0007669"/>
    <property type="project" value="TreeGrafter"/>
</dbReference>
<evidence type="ECO:0000256" key="4">
    <source>
        <dbReference type="ARBA" id="ARBA00023163"/>
    </source>
</evidence>
<evidence type="ECO:0000256" key="3">
    <source>
        <dbReference type="ARBA" id="ARBA00023125"/>
    </source>
</evidence>
<sequence>MQWDDLRFVLAVARTGTLTAAGRELGVARTTVGRRLRALEEQMEVRLFDETPDGLVPTAAGQDLAEVAEGVEAEVLGARSRLAGRDLALRGKLRVSTVDFIYECFADAFAGFISTYPGVELSVLSTDEAVSLRRREADVVVRLQDAPPESLVGRRLGQLEFGIYASRELVERVGRGADPAAFPWLHFDARDDGRGLEPWYARFAADAPVVMGFDAYAVMRHAVRTGLGAHFLARVDAERFGELVHLGPAKDPPRRTLWALTLPELRTNSRVRAFLAHLDGALRARL</sequence>
<dbReference type="InterPro" id="IPR000847">
    <property type="entry name" value="LysR_HTH_N"/>
</dbReference>
<dbReference type="AlphaFoldDB" id="A6G8Y6"/>
<reference evidence="6 7" key="1">
    <citation type="submission" date="2007-06" db="EMBL/GenBank/DDBJ databases">
        <authorList>
            <person name="Shimkets L."/>
            <person name="Ferriera S."/>
            <person name="Johnson J."/>
            <person name="Kravitz S."/>
            <person name="Beeson K."/>
            <person name="Sutton G."/>
            <person name="Rogers Y.-H."/>
            <person name="Friedman R."/>
            <person name="Frazier M."/>
            <person name="Venter J.C."/>
        </authorList>
    </citation>
    <scope>NUCLEOTIDE SEQUENCE [LARGE SCALE GENOMIC DNA]</scope>
    <source>
        <strain evidence="6 7">SIR-1</strain>
    </source>
</reference>
<dbReference type="SUPFAM" id="SSF46785">
    <property type="entry name" value="Winged helix' DNA-binding domain"/>
    <property type="match status" value="1"/>
</dbReference>
<dbReference type="PANTHER" id="PTHR30537">
    <property type="entry name" value="HTH-TYPE TRANSCRIPTIONAL REGULATOR"/>
    <property type="match status" value="1"/>
</dbReference>
<dbReference type="RefSeq" id="WP_006973181.1">
    <property type="nucleotide sequence ID" value="NZ_ABCS01000042.1"/>
</dbReference>
<dbReference type="Gene3D" id="1.10.10.10">
    <property type="entry name" value="Winged helix-like DNA-binding domain superfamily/Winged helix DNA-binding domain"/>
    <property type="match status" value="1"/>
</dbReference>
<dbReference type="InterPro" id="IPR058163">
    <property type="entry name" value="LysR-type_TF_proteobact-type"/>
</dbReference>
<keyword evidence="7" id="KW-1185">Reference proteome</keyword>
<dbReference type="Pfam" id="PF00126">
    <property type="entry name" value="HTH_1"/>
    <property type="match status" value="1"/>
</dbReference>
<dbReference type="GO" id="GO:0003700">
    <property type="term" value="F:DNA-binding transcription factor activity"/>
    <property type="evidence" value="ECO:0007669"/>
    <property type="project" value="InterPro"/>
</dbReference>
<protein>
    <submittedName>
        <fullName evidence="6">Transcriptional regulator, LysR family protein</fullName>
    </submittedName>
</protein>
<dbReference type="eggNOG" id="COG0583">
    <property type="taxonomic scope" value="Bacteria"/>
</dbReference>
<dbReference type="InterPro" id="IPR005119">
    <property type="entry name" value="LysR_subst-bd"/>
</dbReference>
<gene>
    <name evidence="6" type="ORF">PPSIR1_14005</name>
</gene>
<organism evidence="6 7">
    <name type="scientific">Plesiocystis pacifica SIR-1</name>
    <dbReference type="NCBI Taxonomy" id="391625"/>
    <lineage>
        <taxon>Bacteria</taxon>
        <taxon>Pseudomonadati</taxon>
        <taxon>Myxococcota</taxon>
        <taxon>Polyangia</taxon>
        <taxon>Nannocystales</taxon>
        <taxon>Nannocystaceae</taxon>
        <taxon>Plesiocystis</taxon>
    </lineage>
</organism>
<evidence type="ECO:0000256" key="1">
    <source>
        <dbReference type="ARBA" id="ARBA00009437"/>
    </source>
</evidence>
<dbReference type="SUPFAM" id="SSF53850">
    <property type="entry name" value="Periplasmic binding protein-like II"/>
    <property type="match status" value="1"/>
</dbReference>
<dbReference type="InterPro" id="IPR036388">
    <property type="entry name" value="WH-like_DNA-bd_sf"/>
</dbReference>
<dbReference type="InterPro" id="IPR036390">
    <property type="entry name" value="WH_DNA-bd_sf"/>
</dbReference>
<keyword evidence="4" id="KW-0804">Transcription</keyword>
<dbReference type="PANTHER" id="PTHR30537:SF3">
    <property type="entry name" value="TRANSCRIPTIONAL REGULATORY PROTEIN"/>
    <property type="match status" value="1"/>
</dbReference>
<dbReference type="Gene3D" id="3.40.190.290">
    <property type="match status" value="1"/>
</dbReference>
<evidence type="ECO:0000313" key="6">
    <source>
        <dbReference type="EMBL" id="EDM77672.1"/>
    </source>
</evidence>
<dbReference type="Proteomes" id="UP000005801">
    <property type="component" value="Unassembled WGS sequence"/>
</dbReference>
<dbReference type="PROSITE" id="PS50931">
    <property type="entry name" value="HTH_LYSR"/>
    <property type="match status" value="1"/>
</dbReference>
<comment type="caution">
    <text evidence="6">The sequence shown here is derived from an EMBL/GenBank/DDBJ whole genome shotgun (WGS) entry which is preliminary data.</text>
</comment>
<proteinExistence type="inferred from homology"/>
<dbReference type="Pfam" id="PF03466">
    <property type="entry name" value="LysR_substrate"/>
    <property type="match status" value="1"/>
</dbReference>
<keyword evidence="2" id="KW-0805">Transcription regulation</keyword>